<protein>
    <recommendedName>
        <fullName evidence="2 7">Glutamate racemase</fullName>
        <ecNumber evidence="2 7">5.1.1.3</ecNumber>
    </recommendedName>
</protein>
<name>A0ABM6JRC0_9GAMM</name>
<reference evidence="8 9" key="1">
    <citation type="submission" date="2017-03" db="EMBL/GenBank/DDBJ databases">
        <title>Genome sequencing of Shewanella japonica KCTC 22435.</title>
        <authorList>
            <person name="Kim K.M."/>
        </authorList>
    </citation>
    <scope>NUCLEOTIDE SEQUENCE [LARGE SCALE GENOMIC DNA]</scope>
    <source>
        <strain evidence="8 9">KCTC 22435</strain>
    </source>
</reference>
<dbReference type="HAMAP" id="MF_00258">
    <property type="entry name" value="Glu_racemase"/>
    <property type="match status" value="1"/>
</dbReference>
<dbReference type="EMBL" id="CP020472">
    <property type="protein sequence ID" value="ARD24245.1"/>
    <property type="molecule type" value="Genomic_DNA"/>
</dbReference>
<feature type="active site" description="Proton donor/acceptor" evidence="7">
    <location>
        <position position="183"/>
    </location>
</feature>
<accession>A0ABM6JRC0</accession>
<keyword evidence="4 7" id="KW-0573">Peptidoglycan synthesis</keyword>
<dbReference type="SUPFAM" id="SSF53681">
    <property type="entry name" value="Aspartate/glutamate racemase"/>
    <property type="match status" value="2"/>
</dbReference>
<feature type="active site" description="Proton donor/acceptor" evidence="7">
    <location>
        <position position="73"/>
    </location>
</feature>
<feature type="binding site" evidence="7">
    <location>
        <begin position="9"/>
        <end position="10"/>
    </location>
    <ligand>
        <name>substrate</name>
    </ligand>
</feature>
<dbReference type="Gene3D" id="3.40.50.1860">
    <property type="match status" value="2"/>
</dbReference>
<comment type="catalytic activity">
    <reaction evidence="1 7">
        <text>L-glutamate = D-glutamate</text>
        <dbReference type="Rhea" id="RHEA:12813"/>
        <dbReference type="ChEBI" id="CHEBI:29985"/>
        <dbReference type="ChEBI" id="CHEBI:29986"/>
        <dbReference type="EC" id="5.1.1.3"/>
    </reaction>
</comment>
<dbReference type="PANTHER" id="PTHR21198:SF2">
    <property type="entry name" value="GLUTAMATE RACEMASE"/>
    <property type="match status" value="1"/>
</dbReference>
<evidence type="ECO:0000313" key="8">
    <source>
        <dbReference type="EMBL" id="ARD24245.1"/>
    </source>
</evidence>
<dbReference type="EC" id="5.1.1.3" evidence="2 7"/>
<dbReference type="InterPro" id="IPR001920">
    <property type="entry name" value="Asp/Glu_race"/>
</dbReference>
<evidence type="ECO:0000313" key="9">
    <source>
        <dbReference type="Proteomes" id="UP000191820"/>
    </source>
</evidence>
<gene>
    <name evidence="7" type="primary">murI</name>
    <name evidence="8" type="ORF">SJ2017_4017</name>
</gene>
<dbReference type="NCBIfam" id="TIGR00067">
    <property type="entry name" value="glut_race"/>
    <property type="match status" value="1"/>
</dbReference>
<comment type="function">
    <text evidence="7">Provides the (R)-glutamate required for cell wall biosynthesis.</text>
</comment>
<dbReference type="PROSITE" id="PS00923">
    <property type="entry name" value="ASP_GLU_RACEMASE_1"/>
    <property type="match status" value="1"/>
</dbReference>
<organism evidence="8 9">
    <name type="scientific">Shewanella japonica</name>
    <dbReference type="NCBI Taxonomy" id="93973"/>
    <lineage>
        <taxon>Bacteria</taxon>
        <taxon>Pseudomonadati</taxon>
        <taxon>Pseudomonadota</taxon>
        <taxon>Gammaproteobacteria</taxon>
        <taxon>Alteromonadales</taxon>
        <taxon>Shewanellaceae</taxon>
        <taxon>Shewanella</taxon>
    </lineage>
</organism>
<dbReference type="InterPro" id="IPR018187">
    <property type="entry name" value="Asp/Glu_racemase_AS_1"/>
</dbReference>
<evidence type="ECO:0000256" key="5">
    <source>
        <dbReference type="ARBA" id="ARBA00023235"/>
    </source>
</evidence>
<evidence type="ECO:0000256" key="6">
    <source>
        <dbReference type="ARBA" id="ARBA00023316"/>
    </source>
</evidence>
<evidence type="ECO:0000256" key="4">
    <source>
        <dbReference type="ARBA" id="ARBA00022984"/>
    </source>
</evidence>
<feature type="binding site" evidence="7">
    <location>
        <begin position="74"/>
        <end position="75"/>
    </location>
    <ligand>
        <name>substrate</name>
    </ligand>
</feature>
<dbReference type="PROSITE" id="PS00924">
    <property type="entry name" value="ASP_GLU_RACEMASE_2"/>
    <property type="match status" value="1"/>
</dbReference>
<proteinExistence type="inferred from homology"/>
<evidence type="ECO:0000256" key="1">
    <source>
        <dbReference type="ARBA" id="ARBA00001602"/>
    </source>
</evidence>
<evidence type="ECO:0000256" key="7">
    <source>
        <dbReference type="HAMAP-Rule" id="MF_00258"/>
    </source>
</evidence>
<dbReference type="Proteomes" id="UP000191820">
    <property type="component" value="Chromosome"/>
</dbReference>
<sequence>MGGPILIFDSGIGGLSVFEHVHKKLSQHDIYYLFDNARLPYGDLSEQELIDGCVKLVVTQAKQLNASIVVVACNSASTLVLPELRKQLSIPVVGVVPAIKPAAQQTTSQHIALLATPGTVNRAYTQELITEFAGGCQVDLIGSSELVLIAEDKAGRKCVDIKKIEQILQPIQNSSIDTVVLGCTHFPFLRQEIAQVLGAKILLLDSGSAIATRVLFLIGSQSKSQNCDVILKAGYTAEIGDGLKQTLTDYGFTQLECLSIAS</sequence>
<dbReference type="InterPro" id="IPR004391">
    <property type="entry name" value="Glu_race"/>
</dbReference>
<feature type="binding site" evidence="7">
    <location>
        <begin position="41"/>
        <end position="42"/>
    </location>
    <ligand>
        <name>substrate</name>
    </ligand>
</feature>
<feature type="binding site" evidence="7">
    <location>
        <begin position="184"/>
        <end position="185"/>
    </location>
    <ligand>
        <name>substrate</name>
    </ligand>
</feature>
<evidence type="ECO:0000256" key="3">
    <source>
        <dbReference type="ARBA" id="ARBA00022960"/>
    </source>
</evidence>
<evidence type="ECO:0000256" key="2">
    <source>
        <dbReference type="ARBA" id="ARBA00013090"/>
    </source>
</evidence>
<comment type="similarity">
    <text evidence="7">Belongs to the aspartate/glutamate racemases family.</text>
</comment>
<keyword evidence="3 7" id="KW-0133">Cell shape</keyword>
<dbReference type="PANTHER" id="PTHR21198">
    <property type="entry name" value="GLUTAMATE RACEMASE"/>
    <property type="match status" value="1"/>
</dbReference>
<dbReference type="InterPro" id="IPR033134">
    <property type="entry name" value="Asp/Glu_racemase_AS_2"/>
</dbReference>
<dbReference type="InterPro" id="IPR015942">
    <property type="entry name" value="Asp/Glu/hydantoin_racemase"/>
</dbReference>
<keyword evidence="6 7" id="KW-0961">Cell wall biogenesis/degradation</keyword>
<keyword evidence="5 7" id="KW-0413">Isomerase</keyword>
<comment type="pathway">
    <text evidence="7">Cell wall biogenesis; peptidoglycan biosynthesis.</text>
</comment>
<dbReference type="Pfam" id="PF01177">
    <property type="entry name" value="Asp_Glu_race"/>
    <property type="match status" value="1"/>
</dbReference>
<keyword evidence="9" id="KW-1185">Reference proteome</keyword>
<dbReference type="RefSeq" id="WP_156003398.1">
    <property type="nucleotide sequence ID" value="NZ_CP020472.1"/>
</dbReference>